<dbReference type="OrthoDB" id="10278315at2759"/>
<dbReference type="EMBL" id="KV454296">
    <property type="protein sequence ID" value="ODQ72293.1"/>
    <property type="molecule type" value="Genomic_DNA"/>
</dbReference>
<name>A0A1E3Q3N4_LIPST</name>
<dbReference type="AlphaFoldDB" id="A0A1E3Q3N4"/>
<feature type="chain" id="PRO_5009134079" evidence="1">
    <location>
        <begin position="22"/>
        <end position="174"/>
    </location>
</feature>
<keyword evidence="3" id="KW-1185">Reference proteome</keyword>
<sequence length="174" mass="19602">MARKLFAVVTLMVVLFAFGNAFENSRVCLLRACHALSSKSECIGDYWYLFIDNGGTYRYGSPFYDNNVLVRGTLNHVQIQTQHGLRAAYLYLYQNDGAMGKTIAFVSYQNTSFHLVADDYFLDFNVYSPVPGGMLRNSMGTCGNPEADWKYPVPTEPLRPATGYALLDIPYVIY</sequence>
<proteinExistence type="predicted"/>
<reference evidence="2 3" key="1">
    <citation type="journal article" date="2016" name="Proc. Natl. Acad. Sci. U.S.A.">
        <title>Comparative genomics of biotechnologically important yeasts.</title>
        <authorList>
            <person name="Riley R."/>
            <person name="Haridas S."/>
            <person name="Wolfe K.H."/>
            <person name="Lopes M.R."/>
            <person name="Hittinger C.T."/>
            <person name="Goeker M."/>
            <person name="Salamov A.A."/>
            <person name="Wisecaver J.H."/>
            <person name="Long T.M."/>
            <person name="Calvey C.H."/>
            <person name="Aerts A.L."/>
            <person name="Barry K.W."/>
            <person name="Choi C."/>
            <person name="Clum A."/>
            <person name="Coughlan A.Y."/>
            <person name="Deshpande S."/>
            <person name="Douglass A.P."/>
            <person name="Hanson S.J."/>
            <person name="Klenk H.-P."/>
            <person name="LaButti K.M."/>
            <person name="Lapidus A."/>
            <person name="Lindquist E.A."/>
            <person name="Lipzen A.M."/>
            <person name="Meier-Kolthoff J.P."/>
            <person name="Ohm R.A."/>
            <person name="Otillar R.P."/>
            <person name="Pangilinan J.L."/>
            <person name="Peng Y."/>
            <person name="Rokas A."/>
            <person name="Rosa C.A."/>
            <person name="Scheuner C."/>
            <person name="Sibirny A.A."/>
            <person name="Slot J.C."/>
            <person name="Stielow J.B."/>
            <person name="Sun H."/>
            <person name="Kurtzman C.P."/>
            <person name="Blackwell M."/>
            <person name="Grigoriev I.V."/>
            <person name="Jeffries T.W."/>
        </authorList>
    </citation>
    <scope>NUCLEOTIDE SEQUENCE [LARGE SCALE GENOMIC DNA]</scope>
    <source>
        <strain evidence="2 3">NRRL Y-11557</strain>
    </source>
</reference>
<evidence type="ECO:0000313" key="3">
    <source>
        <dbReference type="Proteomes" id="UP000094385"/>
    </source>
</evidence>
<feature type="signal peptide" evidence="1">
    <location>
        <begin position="1"/>
        <end position="21"/>
    </location>
</feature>
<keyword evidence="1" id="KW-0732">Signal</keyword>
<evidence type="ECO:0000256" key="1">
    <source>
        <dbReference type="SAM" id="SignalP"/>
    </source>
</evidence>
<dbReference type="Proteomes" id="UP000094385">
    <property type="component" value="Unassembled WGS sequence"/>
</dbReference>
<gene>
    <name evidence="2" type="ORF">LIPSTDRAFT_73042</name>
</gene>
<accession>A0A1E3Q3N4</accession>
<evidence type="ECO:0000313" key="2">
    <source>
        <dbReference type="EMBL" id="ODQ72293.1"/>
    </source>
</evidence>
<organism evidence="2 3">
    <name type="scientific">Lipomyces starkeyi NRRL Y-11557</name>
    <dbReference type="NCBI Taxonomy" id="675824"/>
    <lineage>
        <taxon>Eukaryota</taxon>
        <taxon>Fungi</taxon>
        <taxon>Dikarya</taxon>
        <taxon>Ascomycota</taxon>
        <taxon>Saccharomycotina</taxon>
        <taxon>Lipomycetes</taxon>
        <taxon>Lipomycetales</taxon>
        <taxon>Lipomycetaceae</taxon>
        <taxon>Lipomyces</taxon>
    </lineage>
</organism>
<protein>
    <submittedName>
        <fullName evidence="2">Uncharacterized protein</fullName>
    </submittedName>
</protein>